<proteinExistence type="inferred from homology"/>
<sequence>MKLRYTKTALRQIDKALSYIKDRSPQGATNIGERVAGIIAMLEDHPYVGQATSRRGARRVVLTPYPYVIFYRIAGEEVIVMRFRHTARRPLFETRGPP</sequence>
<dbReference type="Proteomes" id="UP001156882">
    <property type="component" value="Unassembled WGS sequence"/>
</dbReference>
<accession>A0ABQ6CP57</accession>
<dbReference type="Gene3D" id="3.30.2310.20">
    <property type="entry name" value="RelE-like"/>
    <property type="match status" value="1"/>
</dbReference>
<reference evidence="4" key="1">
    <citation type="journal article" date="2019" name="Int. J. Syst. Evol. Microbiol.">
        <title>The Global Catalogue of Microorganisms (GCM) 10K type strain sequencing project: providing services to taxonomists for standard genome sequencing and annotation.</title>
        <authorList>
            <consortium name="The Broad Institute Genomics Platform"/>
            <consortium name="The Broad Institute Genome Sequencing Center for Infectious Disease"/>
            <person name="Wu L."/>
            <person name="Ma J."/>
        </authorList>
    </citation>
    <scope>NUCLEOTIDE SEQUENCE [LARGE SCALE GENOMIC DNA]</scope>
    <source>
        <strain evidence="4">NBRC 101365</strain>
    </source>
</reference>
<evidence type="ECO:0000313" key="4">
    <source>
        <dbReference type="Proteomes" id="UP001156882"/>
    </source>
</evidence>
<dbReference type="InterPro" id="IPR035093">
    <property type="entry name" value="RelE/ParE_toxin_dom_sf"/>
</dbReference>
<evidence type="ECO:0008006" key="5">
    <source>
        <dbReference type="Google" id="ProtNLM"/>
    </source>
</evidence>
<dbReference type="Pfam" id="PF05016">
    <property type="entry name" value="ParE_toxin"/>
    <property type="match status" value="1"/>
</dbReference>
<dbReference type="InterPro" id="IPR007712">
    <property type="entry name" value="RelE/ParE_toxin"/>
</dbReference>
<gene>
    <name evidence="3" type="ORF">GCM10007874_35060</name>
</gene>
<evidence type="ECO:0000256" key="2">
    <source>
        <dbReference type="ARBA" id="ARBA00022649"/>
    </source>
</evidence>
<keyword evidence="2" id="KW-1277">Toxin-antitoxin system</keyword>
<evidence type="ECO:0000313" key="3">
    <source>
        <dbReference type="EMBL" id="GLS20489.1"/>
    </source>
</evidence>
<protein>
    <recommendedName>
        <fullName evidence="5">Type II toxin-antitoxin system RelE/ParE family toxin</fullName>
    </recommendedName>
</protein>
<dbReference type="RefSeq" id="WP_284313569.1">
    <property type="nucleotide sequence ID" value="NZ_BSPC01000028.1"/>
</dbReference>
<organism evidence="3 4">
    <name type="scientific">Labrys miyagiensis</name>
    <dbReference type="NCBI Taxonomy" id="346912"/>
    <lineage>
        <taxon>Bacteria</taxon>
        <taxon>Pseudomonadati</taxon>
        <taxon>Pseudomonadota</taxon>
        <taxon>Alphaproteobacteria</taxon>
        <taxon>Hyphomicrobiales</taxon>
        <taxon>Xanthobacteraceae</taxon>
        <taxon>Labrys</taxon>
    </lineage>
</organism>
<comment type="caution">
    <text evidence="3">The sequence shown here is derived from an EMBL/GenBank/DDBJ whole genome shotgun (WGS) entry which is preliminary data.</text>
</comment>
<evidence type="ECO:0000256" key="1">
    <source>
        <dbReference type="ARBA" id="ARBA00006226"/>
    </source>
</evidence>
<comment type="similarity">
    <text evidence="1">Belongs to the RelE toxin family.</text>
</comment>
<dbReference type="NCBIfam" id="TIGR02385">
    <property type="entry name" value="RelE_StbE"/>
    <property type="match status" value="1"/>
</dbReference>
<dbReference type="EMBL" id="BSPC01000028">
    <property type="protein sequence ID" value="GLS20489.1"/>
    <property type="molecule type" value="Genomic_DNA"/>
</dbReference>
<dbReference type="InterPro" id="IPR051803">
    <property type="entry name" value="TA_system_RelE-like_toxin"/>
</dbReference>
<dbReference type="PANTHER" id="PTHR33755">
    <property type="entry name" value="TOXIN PARE1-RELATED"/>
    <property type="match status" value="1"/>
</dbReference>
<keyword evidence="4" id="KW-1185">Reference proteome</keyword>
<name>A0ABQ6CP57_9HYPH</name>